<keyword evidence="1" id="KW-0378">Hydrolase</keyword>
<dbReference type="PANTHER" id="PTHR48098">
    <property type="entry name" value="ENTEROCHELIN ESTERASE-RELATED"/>
    <property type="match status" value="1"/>
</dbReference>
<proteinExistence type="predicted"/>
<organism evidence="1 2">
    <name type="scientific">Myxococcus xanthus</name>
    <dbReference type="NCBI Taxonomy" id="34"/>
    <lineage>
        <taxon>Bacteria</taxon>
        <taxon>Pseudomonadati</taxon>
        <taxon>Myxococcota</taxon>
        <taxon>Myxococcia</taxon>
        <taxon>Myxococcales</taxon>
        <taxon>Cystobacterineae</taxon>
        <taxon>Myxococcaceae</taxon>
        <taxon>Myxococcus</taxon>
    </lineage>
</organism>
<evidence type="ECO:0000313" key="2">
    <source>
        <dbReference type="Proteomes" id="UP000533080"/>
    </source>
</evidence>
<comment type="caution">
    <text evidence="1">The sequence shown here is derived from an EMBL/GenBank/DDBJ whole genome shotgun (WGS) entry which is preliminary data.</text>
</comment>
<evidence type="ECO:0000313" key="1">
    <source>
        <dbReference type="EMBL" id="NOJ81405.1"/>
    </source>
</evidence>
<dbReference type="SUPFAM" id="SSF53474">
    <property type="entry name" value="alpha/beta-Hydrolases"/>
    <property type="match status" value="1"/>
</dbReference>
<sequence length="292" mass="32410">MARRTLREPVMRTSMKYMGLLLLVLGGACASTRPAVTEPVPPHQIFTIESAKLKELRHITVYLPPGYTTSAESRFPVLYMPDGGLKEDFPHLATTVDTAIRAGELRPLILVGIENTVRRRDMTGPTTVASDLEVAPVTGGSATFRAFIHEELMPEVERRYRVTQERAIIGESLAGYFIVETFFLQPDLFDTYLALSPSLWWNAESLVKGAGEWFAARPDLRAGLYVSSANETNDIVPAVAKLQDVLRASAPAGLKWEVEPRPDLRHDNIYRKSSPSVLRKWLPPVVAAEDAP</sequence>
<dbReference type="RefSeq" id="WP_171443430.1">
    <property type="nucleotide sequence ID" value="NZ_JABFNS010000090.1"/>
</dbReference>
<name>A0A7Y4MTA4_MYXXA</name>
<dbReference type="InterPro" id="IPR050583">
    <property type="entry name" value="Mycobacterial_A85_antigen"/>
</dbReference>
<protein>
    <submittedName>
        <fullName evidence="1">Alpha/beta hydrolase</fullName>
    </submittedName>
</protein>
<accession>A0A7Y4MTA4</accession>
<dbReference type="EMBL" id="JABFNT010000085">
    <property type="protein sequence ID" value="NOJ81405.1"/>
    <property type="molecule type" value="Genomic_DNA"/>
</dbReference>
<dbReference type="InterPro" id="IPR000801">
    <property type="entry name" value="Esterase-like"/>
</dbReference>
<dbReference type="Proteomes" id="UP000533080">
    <property type="component" value="Unassembled WGS sequence"/>
</dbReference>
<dbReference type="Pfam" id="PF00756">
    <property type="entry name" value="Esterase"/>
    <property type="match status" value="1"/>
</dbReference>
<gene>
    <name evidence="1" type="ORF">HNV28_24250</name>
</gene>
<reference evidence="1 2" key="1">
    <citation type="submission" date="2020-05" db="EMBL/GenBank/DDBJ databases">
        <authorList>
            <person name="Whitworth D."/>
        </authorList>
    </citation>
    <scope>NUCLEOTIDE SEQUENCE [LARGE SCALE GENOMIC DNA]</scope>
    <source>
        <strain evidence="1 2">AM005</strain>
    </source>
</reference>
<dbReference type="AlphaFoldDB" id="A0A7Y4MTA4"/>
<dbReference type="PANTHER" id="PTHR48098:SF6">
    <property type="entry name" value="FERRI-BACILLIBACTIN ESTERASE BESA"/>
    <property type="match status" value="1"/>
</dbReference>
<dbReference type="PROSITE" id="PS51257">
    <property type="entry name" value="PROKAR_LIPOPROTEIN"/>
    <property type="match status" value="1"/>
</dbReference>
<dbReference type="Gene3D" id="3.40.50.1820">
    <property type="entry name" value="alpha/beta hydrolase"/>
    <property type="match status" value="1"/>
</dbReference>
<dbReference type="InterPro" id="IPR029058">
    <property type="entry name" value="AB_hydrolase_fold"/>
</dbReference>
<dbReference type="GO" id="GO:0016787">
    <property type="term" value="F:hydrolase activity"/>
    <property type="evidence" value="ECO:0007669"/>
    <property type="project" value="UniProtKB-KW"/>
</dbReference>